<evidence type="ECO:0000256" key="1">
    <source>
        <dbReference type="SAM" id="Phobius"/>
    </source>
</evidence>
<keyword evidence="1" id="KW-0812">Transmembrane</keyword>
<keyword evidence="1" id="KW-0472">Membrane</keyword>
<organism evidence="2 3">
    <name type="scientific">Klebsiella pasteurii</name>
    <dbReference type="NCBI Taxonomy" id="2587529"/>
    <lineage>
        <taxon>Bacteria</taxon>
        <taxon>Pseudomonadati</taxon>
        <taxon>Pseudomonadota</taxon>
        <taxon>Gammaproteobacteria</taxon>
        <taxon>Enterobacterales</taxon>
        <taxon>Enterobacteriaceae</taxon>
        <taxon>Klebsiella/Raoultella group</taxon>
        <taxon>Klebsiella</taxon>
    </lineage>
</organism>
<keyword evidence="3" id="KW-1185">Reference proteome</keyword>
<sequence>MNNQIQSSDTSINKIFSSNEFKSHVRGKGLIITLLVIVTFIFFFSLPLLNSLLPAVMKYQVVGSVNIGLLWVILQYPLGAAVAWCYTKKMRCFDNPEWLNSYLGKKK</sequence>
<proteinExistence type="predicted"/>
<feature type="transmembrane region" description="Helical" evidence="1">
    <location>
        <begin position="29"/>
        <end position="49"/>
    </location>
</feature>
<name>A0ABT5CTZ1_9ENTR</name>
<protein>
    <submittedName>
        <fullName evidence="2">DUF485 domain-containing protein</fullName>
    </submittedName>
</protein>
<dbReference type="EMBL" id="JAQNDI010000013">
    <property type="protein sequence ID" value="MDC0694891.1"/>
    <property type="molecule type" value="Genomic_DNA"/>
</dbReference>
<gene>
    <name evidence="2" type="ORF">PIK62_20100</name>
</gene>
<evidence type="ECO:0000313" key="3">
    <source>
        <dbReference type="Proteomes" id="UP001221816"/>
    </source>
</evidence>
<comment type="caution">
    <text evidence="2">The sequence shown here is derived from an EMBL/GenBank/DDBJ whole genome shotgun (WGS) entry which is preliminary data.</text>
</comment>
<accession>A0ABT5CTZ1</accession>
<keyword evidence="1" id="KW-1133">Transmembrane helix</keyword>
<dbReference type="RefSeq" id="WP_075912789.1">
    <property type="nucleotide sequence ID" value="NZ_JAQNDI010000013.1"/>
</dbReference>
<reference evidence="2 3" key="1">
    <citation type="submission" date="2023-01" db="EMBL/GenBank/DDBJ databases">
        <authorList>
            <person name="Dale J."/>
        </authorList>
    </citation>
    <scope>NUCLEOTIDE SEQUENCE [LARGE SCALE GENOMIC DNA]</scope>
    <source>
        <strain evidence="2 3">2022EL-01098</strain>
    </source>
</reference>
<dbReference type="Pfam" id="PF04341">
    <property type="entry name" value="DUF485"/>
    <property type="match status" value="1"/>
</dbReference>
<evidence type="ECO:0000313" key="2">
    <source>
        <dbReference type="EMBL" id="MDC0694891.1"/>
    </source>
</evidence>
<feature type="transmembrane region" description="Helical" evidence="1">
    <location>
        <begin position="61"/>
        <end position="86"/>
    </location>
</feature>
<dbReference type="Proteomes" id="UP001221816">
    <property type="component" value="Unassembled WGS sequence"/>
</dbReference>
<dbReference type="InterPro" id="IPR007436">
    <property type="entry name" value="DUF485"/>
</dbReference>